<dbReference type="PANTHER" id="PTHR32444">
    <property type="entry name" value="BULB-TYPE LECTIN DOMAIN-CONTAINING PROTEIN"/>
    <property type="match status" value="1"/>
</dbReference>
<gene>
    <name evidence="7" type="ORF">HHK36_003805</name>
</gene>
<dbReference type="Gene3D" id="2.90.10.30">
    <property type="match status" value="1"/>
</dbReference>
<dbReference type="InterPro" id="IPR001480">
    <property type="entry name" value="Bulb-type_lectin_dom"/>
</dbReference>
<dbReference type="SUPFAM" id="SSF51110">
    <property type="entry name" value="alpha-D-mannose-specific plant lectins"/>
    <property type="match status" value="2"/>
</dbReference>
<evidence type="ECO:0000313" key="8">
    <source>
        <dbReference type="Proteomes" id="UP000655225"/>
    </source>
</evidence>
<dbReference type="AlphaFoldDB" id="A0A835DPD8"/>
<keyword evidence="4" id="KW-0472">Membrane</keyword>
<dbReference type="OMA" id="IYEFKQI"/>
<dbReference type="Pfam" id="PF08276">
    <property type="entry name" value="PAN_2"/>
    <property type="match status" value="4"/>
</dbReference>
<dbReference type="PROSITE" id="PS50927">
    <property type="entry name" value="BULB_LECTIN"/>
    <property type="match status" value="2"/>
</dbReference>
<proteinExistence type="predicted"/>
<dbReference type="Proteomes" id="UP000655225">
    <property type="component" value="Unassembled WGS sequence"/>
</dbReference>
<dbReference type="FunFam" id="2.90.10.10:FF:000001">
    <property type="entry name" value="G-type lectin S-receptor-like serine/threonine-protein kinase"/>
    <property type="match status" value="2"/>
</dbReference>
<dbReference type="InterPro" id="IPR011009">
    <property type="entry name" value="Kinase-like_dom_sf"/>
</dbReference>
<dbReference type="InterPro" id="IPR000858">
    <property type="entry name" value="S_locus_glycoprot_dom"/>
</dbReference>
<feature type="region of interest" description="Disordered" evidence="3">
    <location>
        <begin position="481"/>
        <end position="503"/>
    </location>
</feature>
<keyword evidence="2" id="KW-1015">Disulfide bond</keyword>
<dbReference type="FunFam" id="2.90.10.30:FF:000003">
    <property type="entry name" value="Os04g0303100 protein"/>
    <property type="match status" value="2"/>
</dbReference>
<dbReference type="SUPFAM" id="SSF56112">
    <property type="entry name" value="Protein kinase-like (PK-like)"/>
    <property type="match status" value="1"/>
</dbReference>
<evidence type="ECO:0000256" key="1">
    <source>
        <dbReference type="ARBA" id="ARBA00022729"/>
    </source>
</evidence>
<dbReference type="SMART" id="SM00108">
    <property type="entry name" value="B_lectin"/>
    <property type="match status" value="2"/>
</dbReference>
<feature type="domain" description="Apple" evidence="6">
    <location>
        <begin position="868"/>
        <end position="952"/>
    </location>
</feature>
<keyword evidence="8" id="KW-1185">Reference proteome</keyword>
<comment type="caution">
    <text evidence="7">The sequence shown here is derived from an EMBL/GenBank/DDBJ whole genome shotgun (WGS) entry which is preliminary data.</text>
</comment>
<feature type="domain" description="Bulb-type lectin" evidence="5">
    <location>
        <begin position="548"/>
        <end position="669"/>
    </location>
</feature>
<keyword evidence="1" id="KW-0732">Signal</keyword>
<dbReference type="Pfam" id="PF00954">
    <property type="entry name" value="S_locus_glycop"/>
    <property type="match status" value="2"/>
</dbReference>
<evidence type="ECO:0000313" key="7">
    <source>
        <dbReference type="EMBL" id="KAF8411258.1"/>
    </source>
</evidence>
<dbReference type="GO" id="GO:0048544">
    <property type="term" value="P:recognition of pollen"/>
    <property type="evidence" value="ECO:0007669"/>
    <property type="project" value="InterPro"/>
</dbReference>
<evidence type="ECO:0000256" key="3">
    <source>
        <dbReference type="SAM" id="MobiDB-lite"/>
    </source>
</evidence>
<evidence type="ECO:0000259" key="6">
    <source>
        <dbReference type="PROSITE" id="PS50948"/>
    </source>
</evidence>
<dbReference type="InterPro" id="IPR036426">
    <property type="entry name" value="Bulb-type_lectin_dom_sf"/>
</dbReference>
<evidence type="ECO:0000259" key="5">
    <source>
        <dbReference type="PROSITE" id="PS50927"/>
    </source>
</evidence>
<dbReference type="CDD" id="cd00028">
    <property type="entry name" value="B_lectin"/>
    <property type="match status" value="2"/>
</dbReference>
<dbReference type="InterPro" id="IPR003609">
    <property type="entry name" value="Pan_app"/>
</dbReference>
<protein>
    <submittedName>
        <fullName evidence="7">Uncharacterized protein</fullName>
    </submittedName>
</protein>
<dbReference type="EMBL" id="JABCRI010000002">
    <property type="protein sequence ID" value="KAF8411258.1"/>
    <property type="molecule type" value="Genomic_DNA"/>
</dbReference>
<feature type="transmembrane region" description="Helical" evidence="4">
    <location>
        <begin position="12"/>
        <end position="31"/>
    </location>
</feature>
<evidence type="ECO:0000256" key="4">
    <source>
        <dbReference type="SAM" id="Phobius"/>
    </source>
</evidence>
<dbReference type="Gene3D" id="3.30.200.20">
    <property type="entry name" value="Phosphorylase Kinase, domain 1"/>
    <property type="match status" value="1"/>
</dbReference>
<name>A0A835DPD8_TETSI</name>
<sequence>MGSSSGTKVGSLLHPFVFFISFFSLEFCTAIDSITSTQSIRDPETVVSVAEKFRLGFFSPGNSTNIRYLGIWYNGIPGPTPTIIWVANRETPFSDSSGVLTIADDGNLVVLDGRRNILWSTNVSNISRNSSAMILESGNLVLREENSTGFLWQSFDHPTDSFLPTMKIGVNLITGEKQILTSWKSDSDPSTGTFSAGFGSPLNIPQIFIWNGAIPHWRSGPWNNRIFIGIPDMYSVYLNGFNVIKDNPEGSLYLTYNYADETFSKIVLSSQGILVQTNWDVETKEWALSWLNPRTVCDVYGKCGPFGSCDVLNSEICSCLRGFEPKSIEEWSKGNWRGGCVRKSQLLCERNNGSREEGKQDGFLKLEMMKVPDSAIWLSGEDEFYCGQQCLRNCSCIAFAYESGIGCMSWSGDLIDIQKFSVGGVDLHIRVAYSELDKKRDVKVIIIITVLIGTIVLGICTYFSCRWWMAEQRGRKKKGMKKLKFDRREESKETSDDSMADDNTKQREGLEIPFFNFENMVIATNNFHVANKLGQGGFGPVYKFCTAIDTITPTQYIRDPESVISADENFKLGFYSHSNSTNRYVGIWYNKIPGPTVIWVANRENPLTDSSGVMKIADNGNLVVFDGQQNILWSTNLTNPSKNSSAMLLDFGNLVLQEGNSGDGVDNQRVLWQSFEHPSDTFLPKMKIGMNPKTDEKILLTSSKSDSNPSTGRFSAGISPLGIPQLFIWNGSHPYWRSGPWNNQVFIGIPRMSSFYNNGFNFLRDNQEGSVYFTFSFVNESLLSKYVLSSQGILVEKYWDDGTKEWVVSWLSQQTDCDFYGKCGPLGSCDALSSQICSCLRGFEPKSTEEWSKGNWRGGCVRKTQLQCEKNNGSHGVGKQDGFLKLEMMKVPDSAHWLSAVDVVECEEQCLRNCSCVAFAYDIGIGCMSWSGNLIDIKKFSVGGVDLHIRVAYSELELRNRQSFASVKLPDLLQFWMNKNMSVKECEVECLTNCSCTAYDSSCISGGSHGCLLWFGSLIDVRRLIEVDDDDQDLYIRLAASELGFTPKSQQEWDLFNWSSGCSRRTQLDCRKGDGFVMFTRVKLPNLLQFWMNKNMIFKEIEVECLKNCSCIAYSSSGISGGGHDCLLWFGNLIDVRRLI</sequence>
<dbReference type="SMART" id="SM00473">
    <property type="entry name" value="PAN_AP"/>
    <property type="match status" value="4"/>
</dbReference>
<keyword evidence="4" id="KW-0812">Transmembrane</keyword>
<dbReference type="CDD" id="cd01098">
    <property type="entry name" value="PAN_AP_plant"/>
    <property type="match status" value="4"/>
</dbReference>
<evidence type="ECO:0000256" key="2">
    <source>
        <dbReference type="ARBA" id="ARBA00023157"/>
    </source>
</evidence>
<dbReference type="Pfam" id="PF01453">
    <property type="entry name" value="B_lectin"/>
    <property type="match status" value="2"/>
</dbReference>
<feature type="domain" description="Apple" evidence="6">
    <location>
        <begin position="954"/>
        <end position="1039"/>
    </location>
</feature>
<feature type="compositionally biased region" description="Basic and acidic residues" evidence="3">
    <location>
        <begin position="486"/>
        <end position="495"/>
    </location>
</feature>
<feature type="domain" description="Bulb-type lectin" evidence="5">
    <location>
        <begin position="31"/>
        <end position="155"/>
    </location>
</feature>
<feature type="domain" description="Apple" evidence="6">
    <location>
        <begin position="1070"/>
        <end position="1140"/>
    </location>
</feature>
<feature type="transmembrane region" description="Helical" evidence="4">
    <location>
        <begin position="444"/>
        <end position="469"/>
    </location>
</feature>
<reference evidence="7 8" key="1">
    <citation type="submission" date="2020-04" db="EMBL/GenBank/DDBJ databases">
        <title>Plant Genome Project.</title>
        <authorList>
            <person name="Zhang R.-G."/>
        </authorList>
    </citation>
    <scope>NUCLEOTIDE SEQUENCE [LARGE SCALE GENOMIC DNA]</scope>
    <source>
        <strain evidence="7">YNK0</strain>
        <tissue evidence="7">Leaf</tissue>
    </source>
</reference>
<dbReference type="PROSITE" id="PS50948">
    <property type="entry name" value="PAN"/>
    <property type="match status" value="4"/>
</dbReference>
<dbReference type="PANTHER" id="PTHR32444:SF198">
    <property type="entry name" value="BULB-TYPE LECTIN DOMAIN-CONTAINING PROTEIN"/>
    <property type="match status" value="1"/>
</dbReference>
<feature type="domain" description="Apple" evidence="6">
    <location>
        <begin position="348"/>
        <end position="432"/>
    </location>
</feature>
<dbReference type="OrthoDB" id="1934880at2759"/>
<accession>A0A835DPD8</accession>
<dbReference type="Gene3D" id="2.90.10.10">
    <property type="entry name" value="Bulb-type lectin domain"/>
    <property type="match status" value="1"/>
</dbReference>
<organism evidence="7 8">
    <name type="scientific">Tetracentron sinense</name>
    <name type="common">Spur-leaf</name>
    <dbReference type="NCBI Taxonomy" id="13715"/>
    <lineage>
        <taxon>Eukaryota</taxon>
        <taxon>Viridiplantae</taxon>
        <taxon>Streptophyta</taxon>
        <taxon>Embryophyta</taxon>
        <taxon>Tracheophyta</taxon>
        <taxon>Spermatophyta</taxon>
        <taxon>Magnoliopsida</taxon>
        <taxon>Trochodendrales</taxon>
        <taxon>Trochodendraceae</taxon>
        <taxon>Tetracentron</taxon>
    </lineage>
</organism>
<keyword evidence="4" id="KW-1133">Transmembrane helix</keyword>